<dbReference type="EMBL" id="JWZT01001618">
    <property type="protein sequence ID" value="KII71783.1"/>
    <property type="molecule type" value="Genomic_DNA"/>
</dbReference>
<keyword evidence="2" id="KW-1185">Reference proteome</keyword>
<protein>
    <submittedName>
        <fullName evidence="1">Uncharacterized protein</fullName>
    </submittedName>
</protein>
<evidence type="ECO:0000313" key="1">
    <source>
        <dbReference type="EMBL" id="KII71783.1"/>
    </source>
</evidence>
<dbReference type="AlphaFoldDB" id="A0A0C2JQW4"/>
<accession>A0A0C2JQW4</accession>
<proteinExistence type="predicted"/>
<evidence type="ECO:0000313" key="2">
    <source>
        <dbReference type="Proteomes" id="UP000031668"/>
    </source>
</evidence>
<dbReference type="Proteomes" id="UP000031668">
    <property type="component" value="Unassembled WGS sequence"/>
</dbReference>
<comment type="caution">
    <text evidence="1">The sequence shown here is derived from an EMBL/GenBank/DDBJ whole genome shotgun (WGS) entry which is preliminary data.</text>
</comment>
<gene>
    <name evidence="1" type="ORF">RF11_12442</name>
</gene>
<name>A0A0C2JQW4_THEKT</name>
<sequence length="100" mass="11804">MDLSIDMSYPPNYPTLKTNRVLYDMYNMILKNLGSSLKRMNTKYNLKIYDKLIKVREDVMITAETNSKLKRIVTCPWKTTTKNSDIVCVVNVFQRISRYI</sequence>
<reference evidence="1 2" key="1">
    <citation type="journal article" date="2014" name="Genome Biol. Evol.">
        <title>The genome of the myxosporean Thelohanellus kitauei shows adaptations to nutrient acquisition within its fish host.</title>
        <authorList>
            <person name="Yang Y."/>
            <person name="Xiong J."/>
            <person name="Zhou Z."/>
            <person name="Huo F."/>
            <person name="Miao W."/>
            <person name="Ran C."/>
            <person name="Liu Y."/>
            <person name="Zhang J."/>
            <person name="Feng J."/>
            <person name="Wang M."/>
            <person name="Wang M."/>
            <person name="Wang L."/>
            <person name="Yao B."/>
        </authorList>
    </citation>
    <scope>NUCLEOTIDE SEQUENCE [LARGE SCALE GENOMIC DNA]</scope>
    <source>
        <strain evidence="1">Wuqing</strain>
    </source>
</reference>
<organism evidence="1 2">
    <name type="scientific">Thelohanellus kitauei</name>
    <name type="common">Myxosporean</name>
    <dbReference type="NCBI Taxonomy" id="669202"/>
    <lineage>
        <taxon>Eukaryota</taxon>
        <taxon>Metazoa</taxon>
        <taxon>Cnidaria</taxon>
        <taxon>Myxozoa</taxon>
        <taxon>Myxosporea</taxon>
        <taxon>Bivalvulida</taxon>
        <taxon>Platysporina</taxon>
        <taxon>Myxobolidae</taxon>
        <taxon>Thelohanellus</taxon>
    </lineage>
</organism>